<dbReference type="Pfam" id="PF00675">
    <property type="entry name" value="Peptidase_M16"/>
    <property type="match status" value="1"/>
</dbReference>
<sequence length="396" mass="46302">MKVETLDNGIRVYTLPIEGVKTIGIGIYVNIGSIYEEKDYRGISHFLEHMMFKTNKKYKAHEIDMGLELNGGLANAVTSAHYTLYFFECIKESFNKIVDVLYSIFENSSYIEEEFENEKKVIISEIERCDNDPEEKLYNLVQKSVFGESDYGERIGGSIETIKNITKDILEEFKAKYYSPKNMFIILEGNVGEKEMDTIRKYFSMLEGDDVKLKRPSKDKGRDIYEEMDTKDIIYYAISKDFDLKDLLKAYTLSSIISGGISSKIFQIFRNKYGIGYHVFLEYTLTYPDSFIFTFGVPGFDKEKENKIYDAIDDLLNERITEDYINGRINRLNLKFQKSRNLLFERIPTDAFLIKYFGITYDNLLEIVKKESKNIEDLNKMLKDVFEGYEVWIKPK</sequence>
<dbReference type="InterPro" id="IPR011249">
    <property type="entry name" value="Metalloenz_LuxS/M16"/>
</dbReference>
<dbReference type="PANTHER" id="PTHR11851">
    <property type="entry name" value="METALLOPROTEASE"/>
    <property type="match status" value="1"/>
</dbReference>
<dbReference type="GO" id="GO:0046872">
    <property type="term" value="F:metal ion binding"/>
    <property type="evidence" value="ECO:0007669"/>
    <property type="project" value="InterPro"/>
</dbReference>
<evidence type="ECO:0000259" key="3">
    <source>
        <dbReference type="Pfam" id="PF05193"/>
    </source>
</evidence>
<dbReference type="AlphaFoldDB" id="A0A397WP27"/>
<dbReference type="Proteomes" id="UP000266622">
    <property type="component" value="Unassembled WGS sequence"/>
</dbReference>
<dbReference type="InterPro" id="IPR007863">
    <property type="entry name" value="Peptidase_M16_C"/>
</dbReference>
<dbReference type="EMBL" id="MWMI01000001">
    <property type="protein sequence ID" value="RIB35672.1"/>
    <property type="molecule type" value="Genomic_DNA"/>
</dbReference>
<comment type="similarity">
    <text evidence="1">Belongs to the peptidase M16 family.</text>
</comment>
<dbReference type="PANTHER" id="PTHR11851:SF49">
    <property type="entry name" value="MITOCHONDRIAL-PROCESSING PEPTIDASE SUBUNIT ALPHA"/>
    <property type="match status" value="1"/>
</dbReference>
<comment type="caution">
    <text evidence="4">The sequence shown here is derived from an EMBL/GenBank/DDBJ whole genome shotgun (WGS) entry which is preliminary data.</text>
</comment>
<gene>
    <name evidence="4" type="ORF">BXU00_01055</name>
</gene>
<name>A0A397WP27_9ARCH</name>
<feature type="domain" description="Peptidase M16 N-terminal" evidence="2">
    <location>
        <begin position="21"/>
        <end position="153"/>
    </location>
</feature>
<organism evidence="4 5">
    <name type="scientific">Candidatus Nanoclepta minutus</name>
    <dbReference type="NCBI Taxonomy" id="1940235"/>
    <lineage>
        <taxon>Archaea</taxon>
        <taxon>Nanobdellota</taxon>
        <taxon>Candidatus Nanoclepta</taxon>
    </lineage>
</organism>
<feature type="domain" description="Peptidase M16 C-terminal" evidence="3">
    <location>
        <begin position="164"/>
        <end position="328"/>
    </location>
</feature>
<dbReference type="Gene3D" id="3.30.830.10">
    <property type="entry name" value="Metalloenzyme, LuxS/M16 peptidase-like"/>
    <property type="match status" value="2"/>
</dbReference>
<evidence type="ECO:0008006" key="6">
    <source>
        <dbReference type="Google" id="ProtNLM"/>
    </source>
</evidence>
<dbReference type="Pfam" id="PF05193">
    <property type="entry name" value="Peptidase_M16_C"/>
    <property type="match status" value="1"/>
</dbReference>
<evidence type="ECO:0000313" key="5">
    <source>
        <dbReference type="Proteomes" id="UP000266622"/>
    </source>
</evidence>
<proteinExistence type="inferred from homology"/>
<dbReference type="InterPro" id="IPR050361">
    <property type="entry name" value="MPP/UQCRC_Complex"/>
</dbReference>
<dbReference type="SUPFAM" id="SSF63411">
    <property type="entry name" value="LuxS/MPP-like metallohydrolase"/>
    <property type="match status" value="2"/>
</dbReference>
<evidence type="ECO:0000313" key="4">
    <source>
        <dbReference type="EMBL" id="RIB35672.1"/>
    </source>
</evidence>
<dbReference type="InterPro" id="IPR011765">
    <property type="entry name" value="Pept_M16_N"/>
</dbReference>
<evidence type="ECO:0000256" key="1">
    <source>
        <dbReference type="ARBA" id="ARBA00007261"/>
    </source>
</evidence>
<evidence type="ECO:0000259" key="2">
    <source>
        <dbReference type="Pfam" id="PF00675"/>
    </source>
</evidence>
<reference evidence="4 5" key="1">
    <citation type="journal article" date="2018" name="Syst. Appl. Microbiol.">
        <title>A new symbiotic nanoarchaeote (Candidatus Nanoclepta minutus) and its host (Zestosphaera tikiterensis gen. nov., sp. nov.) from a New Zealand hot spring.</title>
        <authorList>
            <person name="St John E."/>
            <person name="Liu Y."/>
            <person name="Podar M."/>
            <person name="Stott M.B."/>
            <person name="Meneghin J."/>
            <person name="Chen Z."/>
            <person name="Lagutin K."/>
            <person name="Mitchell K."/>
            <person name="Reysenbach A.L."/>
        </authorList>
    </citation>
    <scope>NUCLEOTIDE SEQUENCE [LARGE SCALE GENOMIC DNA]</scope>
    <source>
        <strain evidence="4">NZ3</strain>
    </source>
</reference>
<accession>A0A397WP27</accession>
<protein>
    <recommendedName>
        <fullName evidence="6">Peptidase M16</fullName>
    </recommendedName>
</protein>